<organism evidence="3 4">
    <name type="scientific">Aplysia californica</name>
    <name type="common">California sea hare</name>
    <dbReference type="NCBI Taxonomy" id="6500"/>
    <lineage>
        <taxon>Eukaryota</taxon>
        <taxon>Metazoa</taxon>
        <taxon>Spiralia</taxon>
        <taxon>Lophotrochozoa</taxon>
        <taxon>Mollusca</taxon>
        <taxon>Gastropoda</taxon>
        <taxon>Heterobranchia</taxon>
        <taxon>Euthyneura</taxon>
        <taxon>Tectipleura</taxon>
        <taxon>Aplysiida</taxon>
        <taxon>Aplysioidea</taxon>
        <taxon>Aplysiidae</taxon>
        <taxon>Aplysia</taxon>
    </lineage>
</organism>
<dbReference type="GeneID" id="101859052"/>
<gene>
    <name evidence="4" type="primary">LOC101859052</name>
</gene>
<dbReference type="InterPro" id="IPR050309">
    <property type="entry name" value="Type-B_Carboxylest/Lipase"/>
</dbReference>
<dbReference type="Gene3D" id="3.40.50.1820">
    <property type="entry name" value="alpha/beta hydrolase"/>
    <property type="match status" value="2"/>
</dbReference>
<evidence type="ECO:0000259" key="2">
    <source>
        <dbReference type="Pfam" id="PF00135"/>
    </source>
</evidence>
<dbReference type="Proteomes" id="UP000694888">
    <property type="component" value="Unplaced"/>
</dbReference>
<reference evidence="4" key="1">
    <citation type="submission" date="2025-08" db="UniProtKB">
        <authorList>
            <consortium name="RefSeq"/>
        </authorList>
    </citation>
    <scope>IDENTIFICATION</scope>
</reference>
<keyword evidence="1" id="KW-0732">Signal</keyword>
<dbReference type="SUPFAM" id="SSF53474">
    <property type="entry name" value="alpha/beta-Hydrolases"/>
    <property type="match status" value="1"/>
</dbReference>
<feature type="signal peptide" evidence="1">
    <location>
        <begin position="1"/>
        <end position="18"/>
    </location>
</feature>
<dbReference type="PANTHER" id="PTHR11559">
    <property type="entry name" value="CARBOXYLESTERASE"/>
    <property type="match status" value="1"/>
</dbReference>
<sequence length="643" mass="69373">MGWRWFSVVLTALFFAMALTFMAQNWTPSSQGSVDAAAVPPTLDTPIGRFVGSVSVAPHNGHKYIAYMGIPYAAPPVGVLRFTRPTPVAPTRQGEAVNSLASKPSCWSVTKSATDPRYGEDCLYLNVYAPYEDMRAVQSGRGPRLPVMVWIHGGGFVAGSAFPEPVKLVTRGQVIVVMVNFRMGVFGFLTTEDDVVPSNIGLWDQSVAIKWVRDNIEHLHGDPASITVFGESSGASCVALHALSPVSSKLFHKAVMQSGAASSLLSRDARQRAAEFGEMVGCPGTGEKFLQCLRNVSIADILRHDKPDSFNISQARRQFDFIWMPVVDGEMVPGEPLSLLANRSHLAQVGAYDKDYVIGILNDEGSLVPENFLHRIPLSEIAPVAFYNDLTQALVHNRYGLNSSAAHMLQNNINGFYLGVEKPVGSVHPHKVLDLASDLLFFLPALETALAVSQCSPELSGEAGPCSFTPASSSAPDCSLASSLAASPTTTTTTTTTTAAATTTTATSTTTAAATTTTTTTSTTSTAAAAVSARTFFYHLDYCPDKPPCSAPCMTHGSDVAYEFPRTDFPDPDQQHLSDLFVDLITSFAKTSDPGQAVSCGWPRFEPDTRKYLRIGRSPSVRQFLYDYRSTFWLMSVPAHLLN</sequence>
<dbReference type="Pfam" id="PF00135">
    <property type="entry name" value="COesterase"/>
    <property type="match status" value="2"/>
</dbReference>
<feature type="chain" id="PRO_5046809619" evidence="1">
    <location>
        <begin position="19"/>
        <end position="643"/>
    </location>
</feature>
<proteinExistence type="predicted"/>
<feature type="domain" description="Carboxylesterase type B" evidence="2">
    <location>
        <begin position="497"/>
        <end position="633"/>
    </location>
</feature>
<dbReference type="PROSITE" id="PS00941">
    <property type="entry name" value="CARBOXYLESTERASE_B_2"/>
    <property type="match status" value="1"/>
</dbReference>
<evidence type="ECO:0000313" key="3">
    <source>
        <dbReference type="Proteomes" id="UP000694888"/>
    </source>
</evidence>
<dbReference type="InterPro" id="IPR002018">
    <property type="entry name" value="CarbesteraseB"/>
</dbReference>
<evidence type="ECO:0000256" key="1">
    <source>
        <dbReference type="SAM" id="SignalP"/>
    </source>
</evidence>
<keyword evidence="3" id="KW-1185">Reference proteome</keyword>
<name>A0ABM0K7V0_APLCA</name>
<protein>
    <submittedName>
        <fullName evidence="4">Para-nitrobenzyl esterase</fullName>
    </submittedName>
</protein>
<feature type="domain" description="Carboxylesterase type B" evidence="2">
    <location>
        <begin position="41"/>
        <end position="452"/>
    </location>
</feature>
<evidence type="ECO:0000313" key="4">
    <source>
        <dbReference type="RefSeq" id="XP_005110856.1"/>
    </source>
</evidence>
<dbReference type="RefSeq" id="XP_005110856.1">
    <property type="nucleotide sequence ID" value="XM_005110799.3"/>
</dbReference>
<accession>A0ABM0K7V0</accession>
<dbReference type="InterPro" id="IPR029058">
    <property type="entry name" value="AB_hydrolase_fold"/>
</dbReference>
<dbReference type="InterPro" id="IPR019819">
    <property type="entry name" value="Carboxylesterase_B_CS"/>
</dbReference>